<accession>A0ABV6Y7C3</accession>
<dbReference type="EMBL" id="JBHOMY010000026">
    <property type="protein sequence ID" value="MFC1457164.1"/>
    <property type="molecule type" value="Genomic_DNA"/>
</dbReference>
<evidence type="ECO:0000313" key="1">
    <source>
        <dbReference type="EMBL" id="MFC1457164.1"/>
    </source>
</evidence>
<comment type="caution">
    <text evidence="1">The sequence shown here is derived from an EMBL/GenBank/DDBJ whole genome shotgun (WGS) entry which is preliminary data.</text>
</comment>
<name>A0ABV6Y7C3_9HYPH</name>
<keyword evidence="2" id="KW-1185">Reference proteome</keyword>
<dbReference type="Proteomes" id="UP001593940">
    <property type="component" value="Unassembled WGS sequence"/>
</dbReference>
<dbReference type="RefSeq" id="WP_377029672.1">
    <property type="nucleotide sequence ID" value="NZ_JBHOMY010000026.1"/>
</dbReference>
<evidence type="ECO:0008006" key="3">
    <source>
        <dbReference type="Google" id="ProtNLM"/>
    </source>
</evidence>
<reference evidence="1 2" key="1">
    <citation type="submission" date="2024-09" db="EMBL/GenBank/DDBJ databases">
        <title>Nodulacao em especies de Leguminosae Basais da Amazonia e Caracterizacao dos Rizobios e Bacterias Associadas aos Nodulos.</title>
        <authorList>
            <person name="Jambeiro I.C.A."/>
            <person name="Lopes I.S."/>
            <person name="Aguiar E.R.G.R."/>
            <person name="Santos A.F.J."/>
            <person name="Dos Santos J.M.F."/>
            <person name="Gross E."/>
        </authorList>
    </citation>
    <scope>NUCLEOTIDE SEQUENCE [LARGE SCALE GENOMIC DNA]</scope>
    <source>
        <strain evidence="1 2">BRUESC1165</strain>
    </source>
</reference>
<evidence type="ECO:0000313" key="2">
    <source>
        <dbReference type="Proteomes" id="UP001593940"/>
    </source>
</evidence>
<proteinExistence type="predicted"/>
<organism evidence="1 2">
    <name type="scientific">Microvirga arabica</name>
    <dbReference type="NCBI Taxonomy" id="1128671"/>
    <lineage>
        <taxon>Bacteria</taxon>
        <taxon>Pseudomonadati</taxon>
        <taxon>Pseudomonadota</taxon>
        <taxon>Alphaproteobacteria</taxon>
        <taxon>Hyphomicrobiales</taxon>
        <taxon>Methylobacteriaceae</taxon>
        <taxon>Microvirga</taxon>
    </lineage>
</organism>
<sequence>MPGPVLHLGATVLCSHGGTATPTAPFPRVTVSGQPVVTLASPYVIAGCPFVTPSGNGPCVTAQYVTSAARVFAGGAPVLLQDSMAVCAPTGTPTLNLVVQPRVIGS</sequence>
<protein>
    <recommendedName>
        <fullName evidence="3">DUF4280 domain-containing protein</fullName>
    </recommendedName>
</protein>
<gene>
    <name evidence="1" type="ORF">ACETIH_10620</name>
</gene>